<evidence type="ECO:0000256" key="1">
    <source>
        <dbReference type="SAM" id="Phobius"/>
    </source>
</evidence>
<dbReference type="Proteomes" id="UP000238479">
    <property type="component" value="Chromosome 1"/>
</dbReference>
<keyword evidence="1" id="KW-0472">Membrane</keyword>
<name>A0A2P6SAC1_ROSCH</name>
<organism evidence="2 3">
    <name type="scientific">Rosa chinensis</name>
    <name type="common">China rose</name>
    <dbReference type="NCBI Taxonomy" id="74649"/>
    <lineage>
        <taxon>Eukaryota</taxon>
        <taxon>Viridiplantae</taxon>
        <taxon>Streptophyta</taxon>
        <taxon>Embryophyta</taxon>
        <taxon>Tracheophyta</taxon>
        <taxon>Spermatophyta</taxon>
        <taxon>Magnoliopsida</taxon>
        <taxon>eudicotyledons</taxon>
        <taxon>Gunneridae</taxon>
        <taxon>Pentapetalae</taxon>
        <taxon>rosids</taxon>
        <taxon>fabids</taxon>
        <taxon>Rosales</taxon>
        <taxon>Rosaceae</taxon>
        <taxon>Rosoideae</taxon>
        <taxon>Rosoideae incertae sedis</taxon>
        <taxon>Rosa</taxon>
    </lineage>
</organism>
<feature type="transmembrane region" description="Helical" evidence="1">
    <location>
        <begin position="12"/>
        <end position="31"/>
    </location>
</feature>
<evidence type="ECO:0000313" key="3">
    <source>
        <dbReference type="Proteomes" id="UP000238479"/>
    </source>
</evidence>
<accession>A0A2P6SAC1</accession>
<proteinExistence type="predicted"/>
<keyword evidence="1" id="KW-0812">Transmembrane</keyword>
<comment type="caution">
    <text evidence="2">The sequence shown here is derived from an EMBL/GenBank/DDBJ whole genome shotgun (WGS) entry which is preliminary data.</text>
</comment>
<dbReference type="EMBL" id="PDCK01000039">
    <property type="protein sequence ID" value="PRQ55633.1"/>
    <property type="molecule type" value="Genomic_DNA"/>
</dbReference>
<reference evidence="2 3" key="1">
    <citation type="journal article" date="2018" name="Nat. Genet.">
        <title>The Rosa genome provides new insights in the design of modern roses.</title>
        <authorList>
            <person name="Bendahmane M."/>
        </authorList>
    </citation>
    <scope>NUCLEOTIDE SEQUENCE [LARGE SCALE GENOMIC DNA]</scope>
    <source>
        <strain evidence="3">cv. Old Blush</strain>
    </source>
</reference>
<keyword evidence="3" id="KW-1185">Reference proteome</keyword>
<protein>
    <submittedName>
        <fullName evidence="2">Uncharacterized protein</fullName>
    </submittedName>
</protein>
<keyword evidence="1" id="KW-1133">Transmembrane helix</keyword>
<evidence type="ECO:0000313" key="2">
    <source>
        <dbReference type="EMBL" id="PRQ55633.1"/>
    </source>
</evidence>
<dbReference type="Gramene" id="PRQ55633">
    <property type="protein sequence ID" value="PRQ55633"/>
    <property type="gene ID" value="RchiOBHm_Chr1g0326761"/>
</dbReference>
<dbReference type="AlphaFoldDB" id="A0A2P6SAC1"/>
<sequence>MILFINKLNNKIIIYLADRFSSHLFSAIFCFFLQQNLVLFIPHSLFFVSLSLTVAKQRMDNSKLYCSLFHLHLHFSNSSNLQHYLRQ</sequence>
<gene>
    <name evidence="2" type="ORF">RchiOBHm_Chr1g0326761</name>
</gene>